<protein>
    <recommendedName>
        <fullName evidence="3">Glycolipid-binding</fullName>
    </recommendedName>
</protein>
<dbReference type="SUPFAM" id="SSF159275">
    <property type="entry name" value="PA1994-like"/>
    <property type="match status" value="1"/>
</dbReference>
<dbReference type="InterPro" id="IPR009467">
    <property type="entry name" value="Glycolipid-bd_prot_put"/>
</dbReference>
<dbReference type="AlphaFoldDB" id="A0A1C4VT70"/>
<gene>
    <name evidence="1" type="ORF">GA0070214_102711</name>
</gene>
<accession>A0A1C4VT70</accession>
<evidence type="ECO:0000313" key="2">
    <source>
        <dbReference type="Proteomes" id="UP000199629"/>
    </source>
</evidence>
<dbReference type="EMBL" id="FMCS01000002">
    <property type="protein sequence ID" value="SCE87160.1"/>
    <property type="molecule type" value="Genomic_DNA"/>
</dbReference>
<keyword evidence="2" id="KW-1185">Reference proteome</keyword>
<evidence type="ECO:0008006" key="3">
    <source>
        <dbReference type="Google" id="ProtNLM"/>
    </source>
</evidence>
<dbReference type="Proteomes" id="UP000199629">
    <property type="component" value="Unassembled WGS sequence"/>
</dbReference>
<organism evidence="1 2">
    <name type="scientific">Micromonospora chaiyaphumensis</name>
    <dbReference type="NCBI Taxonomy" id="307119"/>
    <lineage>
        <taxon>Bacteria</taxon>
        <taxon>Bacillati</taxon>
        <taxon>Actinomycetota</taxon>
        <taxon>Actinomycetes</taxon>
        <taxon>Micromonosporales</taxon>
        <taxon>Micromonosporaceae</taxon>
        <taxon>Micromonospora</taxon>
    </lineage>
</organism>
<name>A0A1C4VT70_9ACTN</name>
<reference evidence="2" key="1">
    <citation type="submission" date="2016-06" db="EMBL/GenBank/DDBJ databases">
        <authorList>
            <person name="Varghese N."/>
            <person name="Submissions Spin"/>
        </authorList>
    </citation>
    <scope>NUCLEOTIDE SEQUENCE [LARGE SCALE GENOMIC DNA]</scope>
    <source>
        <strain evidence="2">DSM 45246</strain>
    </source>
</reference>
<evidence type="ECO:0000313" key="1">
    <source>
        <dbReference type="EMBL" id="SCE87160.1"/>
    </source>
</evidence>
<dbReference type="Pfam" id="PF06475">
    <property type="entry name" value="Glycolipid_bind"/>
    <property type="match status" value="1"/>
</dbReference>
<proteinExistence type="predicted"/>
<sequence length="224" mass="24148">MHPLPVSARSRNVRFMPTMPKSLFWTRTDTAGSEHVLLDDRQGLTAQGVALAVDPIPYTCRYQLTVGADWSTSRLEVTAEGAGWSRSVRLERGGDGWRVRTGEEGDLDAALRAAGHPPAGLPGTDDPDRLAEALDVDLGGSPLTNTLPVRRLNLGRAPADQPRTITAAWVLLPGLAVLPAEQVYTSLGPGQVRYASDSFTADLDVDPEGFVVRYPGLAERIDPR</sequence>